<evidence type="ECO:0000313" key="2">
    <source>
        <dbReference type="Proteomes" id="UP000604825"/>
    </source>
</evidence>
<dbReference type="OrthoDB" id="2012566at2759"/>
<accession>A0A811QD03</accession>
<dbReference type="EMBL" id="CAJGYO010000009">
    <property type="protein sequence ID" value="CAD6253878.1"/>
    <property type="molecule type" value="Genomic_DNA"/>
</dbReference>
<organism evidence="1 2">
    <name type="scientific">Miscanthus lutarioriparius</name>
    <dbReference type="NCBI Taxonomy" id="422564"/>
    <lineage>
        <taxon>Eukaryota</taxon>
        <taxon>Viridiplantae</taxon>
        <taxon>Streptophyta</taxon>
        <taxon>Embryophyta</taxon>
        <taxon>Tracheophyta</taxon>
        <taxon>Spermatophyta</taxon>
        <taxon>Magnoliopsida</taxon>
        <taxon>Liliopsida</taxon>
        <taxon>Poales</taxon>
        <taxon>Poaceae</taxon>
        <taxon>PACMAD clade</taxon>
        <taxon>Panicoideae</taxon>
        <taxon>Andropogonodae</taxon>
        <taxon>Andropogoneae</taxon>
        <taxon>Saccharinae</taxon>
        <taxon>Miscanthus</taxon>
    </lineage>
</organism>
<dbReference type="InterPro" id="IPR036412">
    <property type="entry name" value="HAD-like_sf"/>
</dbReference>
<dbReference type="Proteomes" id="UP000604825">
    <property type="component" value="Unassembled WGS sequence"/>
</dbReference>
<dbReference type="Gene3D" id="3.40.50.1000">
    <property type="entry name" value="HAD superfamily/HAD-like"/>
    <property type="match status" value="1"/>
</dbReference>
<dbReference type="PANTHER" id="PTHR43611:SF3">
    <property type="entry name" value="FLAVIN MONONUCLEOTIDE HYDROLASE 1, CHLOROPLATIC"/>
    <property type="match status" value="1"/>
</dbReference>
<dbReference type="AlphaFoldDB" id="A0A811QD03"/>
<dbReference type="InterPro" id="IPR023214">
    <property type="entry name" value="HAD_sf"/>
</dbReference>
<evidence type="ECO:0008006" key="3">
    <source>
        <dbReference type="Google" id="ProtNLM"/>
    </source>
</evidence>
<dbReference type="PANTHER" id="PTHR43611">
    <property type="entry name" value="ALPHA-D-GLUCOSE 1-PHOSPHATE PHOSPHATASE"/>
    <property type="match status" value="1"/>
</dbReference>
<gene>
    <name evidence="1" type="ORF">NCGR_LOCUS37495</name>
</gene>
<protein>
    <recommendedName>
        <fullName evidence="3">Flavin mononucleotide hydrolase 1, chloroplatic</fullName>
    </recommendedName>
</protein>
<name>A0A811QD03_9POAL</name>
<proteinExistence type="predicted"/>
<dbReference type="Pfam" id="PF00702">
    <property type="entry name" value="Hydrolase"/>
    <property type="match status" value="1"/>
</dbReference>
<dbReference type="SUPFAM" id="SSF56784">
    <property type="entry name" value="HAD-like"/>
    <property type="match status" value="1"/>
</dbReference>
<reference evidence="1" key="1">
    <citation type="submission" date="2020-10" db="EMBL/GenBank/DDBJ databases">
        <authorList>
            <person name="Han B."/>
            <person name="Lu T."/>
            <person name="Zhao Q."/>
            <person name="Huang X."/>
            <person name="Zhao Y."/>
        </authorList>
    </citation>
    <scope>NUCLEOTIDE SEQUENCE</scope>
</reference>
<comment type="caution">
    <text evidence="1">The sequence shown here is derived from an EMBL/GenBank/DDBJ whole genome shotgun (WGS) entry which is preliminary data.</text>
</comment>
<evidence type="ECO:0000313" key="1">
    <source>
        <dbReference type="EMBL" id="CAD6253878.1"/>
    </source>
</evidence>
<sequence length="220" mass="24700">MVSLLPRAPSLAFLAKSACSSQRPPVPSMLSSSTAASVAARMSMKELLESKHPTAWSEFEKGLIDENELTKKFFNDGRSFDLEGLKECMVRAYEYIDGVEDILCRLKKNNYEMHAFTNYPVWYQLIEDKLKLSKYLSWTFCSCKTGKRKPSLEFYLQAADQFNVDPASCIFIDDRMINIEAALSVGMVGLQFKSAEALQDLCALGVELSPFVCEGEAQVQ</sequence>
<dbReference type="NCBIfam" id="TIGR01509">
    <property type="entry name" value="HAD-SF-IA-v3"/>
    <property type="match status" value="1"/>
</dbReference>
<keyword evidence="2" id="KW-1185">Reference proteome</keyword>
<dbReference type="InterPro" id="IPR006439">
    <property type="entry name" value="HAD-SF_hydro_IA"/>
</dbReference>